<evidence type="ECO:0000313" key="1">
    <source>
        <dbReference type="EMBL" id="EMJ77483.1"/>
    </source>
</evidence>
<reference evidence="1 2" key="1">
    <citation type="submission" date="2013-01" db="EMBL/GenBank/DDBJ databases">
        <authorList>
            <person name="Harkins D.M."/>
            <person name="Durkin A.S."/>
            <person name="Brinkac L.M."/>
            <person name="Haft D.H."/>
            <person name="Selengut J.D."/>
            <person name="Sanka R."/>
            <person name="DePew J."/>
            <person name="Purushe J."/>
            <person name="Galloway R.L."/>
            <person name="Vinetz J.M."/>
            <person name="Sutton G.G."/>
            <person name="Nierman W.C."/>
            <person name="Fouts D.E."/>
        </authorList>
    </citation>
    <scope>NUCLEOTIDE SEQUENCE [LARGE SCALE GENOMIC DNA]</scope>
    <source>
        <strain evidence="1 2">Sponselee CDC</strain>
    </source>
</reference>
<dbReference type="InterPro" id="IPR011032">
    <property type="entry name" value="GroES-like_sf"/>
</dbReference>
<organism evidence="1 2">
    <name type="scientific">Leptospira borgpetersenii serovar Hardjo-bovis str. Sponselee</name>
    <dbReference type="NCBI Taxonomy" id="1303729"/>
    <lineage>
        <taxon>Bacteria</taxon>
        <taxon>Pseudomonadati</taxon>
        <taxon>Spirochaetota</taxon>
        <taxon>Spirochaetia</taxon>
        <taxon>Leptospirales</taxon>
        <taxon>Leptospiraceae</taxon>
        <taxon>Leptospira</taxon>
    </lineage>
</organism>
<accession>M6BMF3</accession>
<dbReference type="Proteomes" id="UP000011873">
    <property type="component" value="Unassembled WGS sequence"/>
</dbReference>
<name>M6BMF3_LEPBO</name>
<dbReference type="EMBL" id="ANMU01000183">
    <property type="protein sequence ID" value="EMJ77483.1"/>
    <property type="molecule type" value="Genomic_DNA"/>
</dbReference>
<gene>
    <name evidence="1" type="ORF">LEP1GSC016_3909</name>
</gene>
<proteinExistence type="predicted"/>
<dbReference type="SUPFAM" id="SSF50129">
    <property type="entry name" value="GroES-like"/>
    <property type="match status" value="1"/>
</dbReference>
<dbReference type="Gene3D" id="3.90.180.10">
    <property type="entry name" value="Medium-chain alcohol dehydrogenases, catalytic domain"/>
    <property type="match status" value="1"/>
</dbReference>
<protein>
    <submittedName>
        <fullName evidence="1">Uncharacterized protein</fullName>
    </submittedName>
</protein>
<dbReference type="PATRIC" id="fig|1218567.3.peg.4304"/>
<comment type="caution">
    <text evidence="1">The sequence shown here is derived from an EMBL/GenBank/DDBJ whole genome shotgun (WGS) entry which is preliminary data.</text>
</comment>
<evidence type="ECO:0000313" key="2">
    <source>
        <dbReference type="Proteomes" id="UP000011873"/>
    </source>
</evidence>
<sequence>MNLPKTYKALELREYGENKDRLTIVDKTIRPLKKGEVLIRMHSAPLRSDQSFRLNVFKRSLRN</sequence>
<dbReference type="AlphaFoldDB" id="M6BMF3"/>